<accession>A0A0F9P8H3</accession>
<dbReference type="AlphaFoldDB" id="A0A0F9P8H3"/>
<organism evidence="1">
    <name type="scientific">marine sediment metagenome</name>
    <dbReference type="NCBI Taxonomy" id="412755"/>
    <lineage>
        <taxon>unclassified sequences</taxon>
        <taxon>metagenomes</taxon>
        <taxon>ecological metagenomes</taxon>
    </lineage>
</organism>
<name>A0A0F9P8H3_9ZZZZ</name>
<reference evidence="1" key="1">
    <citation type="journal article" date="2015" name="Nature">
        <title>Complex archaea that bridge the gap between prokaryotes and eukaryotes.</title>
        <authorList>
            <person name="Spang A."/>
            <person name="Saw J.H."/>
            <person name="Jorgensen S.L."/>
            <person name="Zaremba-Niedzwiedzka K."/>
            <person name="Martijn J."/>
            <person name="Lind A.E."/>
            <person name="van Eijk R."/>
            <person name="Schleper C."/>
            <person name="Guy L."/>
            <person name="Ettema T.J."/>
        </authorList>
    </citation>
    <scope>NUCLEOTIDE SEQUENCE</scope>
</reference>
<dbReference type="EMBL" id="LAZR01003216">
    <property type="protein sequence ID" value="KKN20712.1"/>
    <property type="molecule type" value="Genomic_DNA"/>
</dbReference>
<protein>
    <submittedName>
        <fullName evidence="1">Uncharacterized protein</fullName>
    </submittedName>
</protein>
<sequence length="93" mass="10952">MFYCDMRKFGIYNLTRWEDASLSVLASAKVRKDWTEKLSKHMNEHNLEDIEFRSKITFKEDTRVFFKMLLESKSKSLLDWAGKILGIPSATEV</sequence>
<gene>
    <name evidence="1" type="ORF">LCGC14_0932840</name>
</gene>
<proteinExistence type="predicted"/>
<evidence type="ECO:0000313" key="1">
    <source>
        <dbReference type="EMBL" id="KKN20712.1"/>
    </source>
</evidence>
<comment type="caution">
    <text evidence="1">The sequence shown here is derived from an EMBL/GenBank/DDBJ whole genome shotgun (WGS) entry which is preliminary data.</text>
</comment>